<name>A0A2X0ISZ7_9ACTN</name>
<feature type="domain" description="Mammalian cell entry C-terminal" evidence="2">
    <location>
        <begin position="117"/>
        <end position="303"/>
    </location>
</feature>
<dbReference type="PANTHER" id="PTHR33371:SF18">
    <property type="entry name" value="MCE-FAMILY PROTEIN MCE3C"/>
    <property type="match status" value="1"/>
</dbReference>
<gene>
    <name evidence="3" type="ORF">DN069_05285</name>
</gene>
<organism evidence="3 4">
    <name type="scientific">Streptacidiphilus pinicola</name>
    <dbReference type="NCBI Taxonomy" id="2219663"/>
    <lineage>
        <taxon>Bacteria</taxon>
        <taxon>Bacillati</taxon>
        <taxon>Actinomycetota</taxon>
        <taxon>Actinomycetes</taxon>
        <taxon>Kitasatosporales</taxon>
        <taxon>Streptomycetaceae</taxon>
        <taxon>Streptacidiphilus</taxon>
    </lineage>
</organism>
<evidence type="ECO:0000313" key="3">
    <source>
        <dbReference type="EMBL" id="RAG86713.1"/>
    </source>
</evidence>
<evidence type="ECO:0000259" key="2">
    <source>
        <dbReference type="Pfam" id="PF11887"/>
    </source>
</evidence>
<dbReference type="Pfam" id="PF02470">
    <property type="entry name" value="MlaD"/>
    <property type="match status" value="1"/>
</dbReference>
<dbReference type="InterPro" id="IPR024516">
    <property type="entry name" value="Mce_C"/>
</dbReference>
<feature type="domain" description="Mce/MlaD" evidence="1">
    <location>
        <begin position="39"/>
        <end position="113"/>
    </location>
</feature>
<evidence type="ECO:0000313" key="4">
    <source>
        <dbReference type="Proteomes" id="UP000248889"/>
    </source>
</evidence>
<dbReference type="GO" id="GO:0005576">
    <property type="term" value="C:extracellular region"/>
    <property type="evidence" value="ECO:0007669"/>
    <property type="project" value="TreeGrafter"/>
</dbReference>
<proteinExistence type="predicted"/>
<dbReference type="EMBL" id="QKYN01000022">
    <property type="protein sequence ID" value="RAG86713.1"/>
    <property type="molecule type" value="Genomic_DNA"/>
</dbReference>
<dbReference type="PANTHER" id="PTHR33371">
    <property type="entry name" value="INTERMEMBRANE PHOSPHOLIPID TRANSPORT SYSTEM BINDING PROTEIN MLAD-RELATED"/>
    <property type="match status" value="1"/>
</dbReference>
<dbReference type="AlphaFoldDB" id="A0A2X0ISZ7"/>
<dbReference type="InterPro" id="IPR005693">
    <property type="entry name" value="Mce"/>
</dbReference>
<keyword evidence="4" id="KW-1185">Reference proteome</keyword>
<sequence length="326" mass="34376">MTPFRERNPLVIGAVGLGLIVAMLAAAFNAQDLPLIGGGTDYAAAFSEAGGLKPGDDVRIAGVKVGQVQSLDLEGDHVRIDFRVQDGVDFGTQTGAAVKIKTVLGAKYLALEPAGPGQLPAGREIPLDRTVSAYDVVQAFSDLATTTDQIDTRQLAVALDTVAATFKDSPTDVKASLAGISRLSQTVSSRDSALRDLLAHADSVTAVLSDRSTQLTTLIDDGNALLTEIQGRRDVIHTLLVNTAALAAQLTGLVQDNQTQITPALSRLGDVLAVLQRNQDNLDHSIRLLAPFVRVFANNLGNGRWFDTYVQNLVAAPVSAQGSTTR</sequence>
<dbReference type="Proteomes" id="UP000248889">
    <property type="component" value="Unassembled WGS sequence"/>
</dbReference>
<dbReference type="InterPro" id="IPR003399">
    <property type="entry name" value="Mce/MlaD"/>
</dbReference>
<dbReference type="NCBIfam" id="TIGR00996">
    <property type="entry name" value="Mtu_fam_mce"/>
    <property type="match status" value="1"/>
</dbReference>
<accession>A0A2X0ISZ7</accession>
<evidence type="ECO:0000259" key="1">
    <source>
        <dbReference type="Pfam" id="PF02470"/>
    </source>
</evidence>
<dbReference type="InterPro" id="IPR052336">
    <property type="entry name" value="MlaD_Phospholipid_Transporter"/>
</dbReference>
<dbReference type="OrthoDB" id="5241191at2"/>
<reference evidence="3 4" key="1">
    <citation type="submission" date="2018-06" db="EMBL/GenBank/DDBJ databases">
        <title>Streptacidiphilus pinicola sp. nov., isolated from pine grove soil.</title>
        <authorList>
            <person name="Roh S.G."/>
            <person name="Park S."/>
            <person name="Kim M.-K."/>
            <person name="Yun B.-R."/>
            <person name="Park J."/>
            <person name="Kim M.J."/>
            <person name="Kim Y.S."/>
            <person name="Kim S.B."/>
        </authorList>
    </citation>
    <scope>NUCLEOTIDE SEQUENCE [LARGE SCALE GENOMIC DNA]</scope>
    <source>
        <strain evidence="3 4">MMS16-CNU450</strain>
    </source>
</reference>
<dbReference type="RefSeq" id="WP_111499668.1">
    <property type="nucleotide sequence ID" value="NZ_QKYN01000022.1"/>
</dbReference>
<protein>
    <submittedName>
        <fullName evidence="3">ABC transporter substrate-binding protein</fullName>
    </submittedName>
</protein>
<comment type="caution">
    <text evidence="3">The sequence shown here is derived from an EMBL/GenBank/DDBJ whole genome shotgun (WGS) entry which is preliminary data.</text>
</comment>
<dbReference type="Pfam" id="PF11887">
    <property type="entry name" value="Mce4_CUP1"/>
    <property type="match status" value="1"/>
</dbReference>
<dbReference type="PRINTS" id="PR01782">
    <property type="entry name" value="MCEVIRFACTOR"/>
</dbReference>